<feature type="compositionally biased region" description="Polar residues" evidence="1">
    <location>
        <begin position="226"/>
        <end position="238"/>
    </location>
</feature>
<gene>
    <name evidence="3" type="ORF">K505DRAFT_326743</name>
</gene>
<dbReference type="EMBL" id="MU002011">
    <property type="protein sequence ID" value="KAF2791607.1"/>
    <property type="molecule type" value="Genomic_DNA"/>
</dbReference>
<evidence type="ECO:0000313" key="3">
    <source>
        <dbReference type="EMBL" id="KAF2791607.1"/>
    </source>
</evidence>
<dbReference type="AlphaFoldDB" id="A0A6A6X6Q8"/>
<dbReference type="Proteomes" id="UP000799757">
    <property type="component" value="Unassembled WGS sequence"/>
</dbReference>
<feature type="compositionally biased region" description="Low complexity" evidence="1">
    <location>
        <begin position="214"/>
        <end position="225"/>
    </location>
</feature>
<proteinExistence type="predicted"/>
<keyword evidence="2" id="KW-0732">Signal</keyword>
<feature type="compositionally biased region" description="Low complexity" evidence="1">
    <location>
        <begin position="239"/>
        <end position="250"/>
    </location>
</feature>
<accession>A0A6A6X6Q8</accession>
<feature type="signal peptide" evidence="2">
    <location>
        <begin position="1"/>
        <end position="17"/>
    </location>
</feature>
<name>A0A6A6X6Q8_9PLEO</name>
<protein>
    <submittedName>
        <fullName evidence="3">Uncharacterized protein</fullName>
    </submittedName>
</protein>
<reference evidence="3" key="1">
    <citation type="journal article" date="2020" name="Stud. Mycol.">
        <title>101 Dothideomycetes genomes: a test case for predicting lifestyles and emergence of pathogens.</title>
        <authorList>
            <person name="Haridas S."/>
            <person name="Albert R."/>
            <person name="Binder M."/>
            <person name="Bloem J."/>
            <person name="Labutti K."/>
            <person name="Salamov A."/>
            <person name="Andreopoulos B."/>
            <person name="Baker S."/>
            <person name="Barry K."/>
            <person name="Bills G."/>
            <person name="Bluhm B."/>
            <person name="Cannon C."/>
            <person name="Castanera R."/>
            <person name="Culley D."/>
            <person name="Daum C."/>
            <person name="Ezra D."/>
            <person name="Gonzalez J."/>
            <person name="Henrissat B."/>
            <person name="Kuo A."/>
            <person name="Liang C."/>
            <person name="Lipzen A."/>
            <person name="Lutzoni F."/>
            <person name="Magnuson J."/>
            <person name="Mondo S."/>
            <person name="Nolan M."/>
            <person name="Ohm R."/>
            <person name="Pangilinan J."/>
            <person name="Park H.-J."/>
            <person name="Ramirez L."/>
            <person name="Alfaro M."/>
            <person name="Sun H."/>
            <person name="Tritt A."/>
            <person name="Yoshinaga Y."/>
            <person name="Zwiers L.-H."/>
            <person name="Turgeon B."/>
            <person name="Goodwin S."/>
            <person name="Spatafora J."/>
            <person name="Crous P."/>
            <person name="Grigoriev I."/>
        </authorList>
    </citation>
    <scope>NUCLEOTIDE SEQUENCE</scope>
    <source>
        <strain evidence="3">CBS 109.77</strain>
    </source>
</reference>
<sequence>MVHFTSSILFLTAFAAAEDITTSIWMSAPPVTYSESVQYSGSVVDKDGDHVTMVLTGSVIGPEAEQKSLDSYYDLQFNKQATRFTFSGTTAFEYKSAWANGMYVNINRCWEYASDPNYPTRCRYSLHYAWLETLCSAWGEGRLVPAADITTTTVDDVGSIWTISGPNPIWTESCTEGNNYISEGGSGMDISGFASFPVLITAGAEKLTAATAATAAPTPTDAPMARSTSSAANESEGVSSTSPQQTSSESAGNDAPRLTTGSDESSSLSSITTVSTQTTSSGVRNTPMIVAAGAILAFLFVS</sequence>
<evidence type="ECO:0000256" key="2">
    <source>
        <dbReference type="SAM" id="SignalP"/>
    </source>
</evidence>
<feature type="compositionally biased region" description="Low complexity" evidence="1">
    <location>
        <begin position="259"/>
        <end position="281"/>
    </location>
</feature>
<dbReference type="OrthoDB" id="10492886at2759"/>
<evidence type="ECO:0000313" key="4">
    <source>
        <dbReference type="Proteomes" id="UP000799757"/>
    </source>
</evidence>
<evidence type="ECO:0000256" key="1">
    <source>
        <dbReference type="SAM" id="MobiDB-lite"/>
    </source>
</evidence>
<organism evidence="3 4">
    <name type="scientific">Melanomma pulvis-pyrius CBS 109.77</name>
    <dbReference type="NCBI Taxonomy" id="1314802"/>
    <lineage>
        <taxon>Eukaryota</taxon>
        <taxon>Fungi</taxon>
        <taxon>Dikarya</taxon>
        <taxon>Ascomycota</taxon>
        <taxon>Pezizomycotina</taxon>
        <taxon>Dothideomycetes</taxon>
        <taxon>Pleosporomycetidae</taxon>
        <taxon>Pleosporales</taxon>
        <taxon>Melanommataceae</taxon>
        <taxon>Melanomma</taxon>
    </lineage>
</organism>
<keyword evidence="4" id="KW-1185">Reference proteome</keyword>
<feature type="chain" id="PRO_5025527619" evidence="2">
    <location>
        <begin position="18"/>
        <end position="302"/>
    </location>
</feature>
<feature type="region of interest" description="Disordered" evidence="1">
    <location>
        <begin position="214"/>
        <end position="281"/>
    </location>
</feature>